<dbReference type="SUPFAM" id="SSF52047">
    <property type="entry name" value="RNI-like"/>
    <property type="match status" value="1"/>
</dbReference>
<organism evidence="1 2">
    <name type="scientific">Pterulicium gracile</name>
    <dbReference type="NCBI Taxonomy" id="1884261"/>
    <lineage>
        <taxon>Eukaryota</taxon>
        <taxon>Fungi</taxon>
        <taxon>Dikarya</taxon>
        <taxon>Basidiomycota</taxon>
        <taxon>Agaricomycotina</taxon>
        <taxon>Agaricomycetes</taxon>
        <taxon>Agaricomycetidae</taxon>
        <taxon>Agaricales</taxon>
        <taxon>Pleurotineae</taxon>
        <taxon>Pterulaceae</taxon>
        <taxon>Pterulicium</taxon>
    </lineage>
</organism>
<name>A0A5C3QWV0_9AGAR</name>
<gene>
    <name evidence="1" type="ORF">BDV98DRAFT_653858</name>
</gene>
<dbReference type="EMBL" id="ML178817">
    <property type="protein sequence ID" value="TFL05260.1"/>
    <property type="molecule type" value="Genomic_DNA"/>
</dbReference>
<evidence type="ECO:0000313" key="1">
    <source>
        <dbReference type="EMBL" id="TFL05260.1"/>
    </source>
</evidence>
<evidence type="ECO:0000313" key="2">
    <source>
        <dbReference type="Proteomes" id="UP000305067"/>
    </source>
</evidence>
<dbReference type="AlphaFoldDB" id="A0A5C3QWV0"/>
<protein>
    <submittedName>
        <fullName evidence="1">Uncharacterized protein</fullName>
    </submittedName>
</protein>
<reference evidence="1 2" key="1">
    <citation type="journal article" date="2019" name="Nat. Ecol. Evol.">
        <title>Megaphylogeny resolves global patterns of mushroom evolution.</title>
        <authorList>
            <person name="Varga T."/>
            <person name="Krizsan K."/>
            <person name="Foldi C."/>
            <person name="Dima B."/>
            <person name="Sanchez-Garcia M."/>
            <person name="Sanchez-Ramirez S."/>
            <person name="Szollosi G.J."/>
            <person name="Szarkandi J.G."/>
            <person name="Papp V."/>
            <person name="Albert L."/>
            <person name="Andreopoulos W."/>
            <person name="Angelini C."/>
            <person name="Antonin V."/>
            <person name="Barry K.W."/>
            <person name="Bougher N.L."/>
            <person name="Buchanan P."/>
            <person name="Buyck B."/>
            <person name="Bense V."/>
            <person name="Catcheside P."/>
            <person name="Chovatia M."/>
            <person name="Cooper J."/>
            <person name="Damon W."/>
            <person name="Desjardin D."/>
            <person name="Finy P."/>
            <person name="Geml J."/>
            <person name="Haridas S."/>
            <person name="Hughes K."/>
            <person name="Justo A."/>
            <person name="Karasinski D."/>
            <person name="Kautmanova I."/>
            <person name="Kiss B."/>
            <person name="Kocsube S."/>
            <person name="Kotiranta H."/>
            <person name="LaButti K.M."/>
            <person name="Lechner B.E."/>
            <person name="Liimatainen K."/>
            <person name="Lipzen A."/>
            <person name="Lukacs Z."/>
            <person name="Mihaltcheva S."/>
            <person name="Morgado L.N."/>
            <person name="Niskanen T."/>
            <person name="Noordeloos M.E."/>
            <person name="Ohm R.A."/>
            <person name="Ortiz-Santana B."/>
            <person name="Ovrebo C."/>
            <person name="Racz N."/>
            <person name="Riley R."/>
            <person name="Savchenko A."/>
            <person name="Shiryaev A."/>
            <person name="Soop K."/>
            <person name="Spirin V."/>
            <person name="Szebenyi C."/>
            <person name="Tomsovsky M."/>
            <person name="Tulloss R.E."/>
            <person name="Uehling J."/>
            <person name="Grigoriev I.V."/>
            <person name="Vagvolgyi C."/>
            <person name="Papp T."/>
            <person name="Martin F.M."/>
            <person name="Miettinen O."/>
            <person name="Hibbett D.S."/>
            <person name="Nagy L.G."/>
        </authorList>
    </citation>
    <scope>NUCLEOTIDE SEQUENCE [LARGE SCALE GENOMIC DNA]</scope>
    <source>
        <strain evidence="1 2">CBS 309.79</strain>
    </source>
</reference>
<proteinExistence type="predicted"/>
<sequence length="533" mass="59519">MSVSCPSEFEGVERNAEIILAARMVKTAQRETCEYNVKWKGYDIPKENTCASALMWVGEGGSERYVNNSGIGLYWVDVRDWHNVEQFDHGEMICGPVQPPRESPVTYVDDHPSLLSADTVLLRSFQPSPTFHAVKSSFKFPPRDEADNSLDTLITDAALYVQSLKSLRNDRAKISILPEDILAAILSIPGSNWLSDSLEQHLPNILDPMRLLDFHVKHETRELDSPLHRCLQQYFPTHTTPFLQSLKLLFVALTAVPAHVLSSNKPALRHLHLDHVEVDWSGLDPSITNLITLELVSIMPAPPQQIIHGIISSSPNLKILQLSRCFPTFAHNTLDKALGKDHTLAPRIVTAETNSDDFDDSEAGRSKVERLLSVITQDCGSLEVGSVRLHLPRAAATAVLETIHVPLLPAVVINLLCAYDHPQSKIGALSSAITTMSLYSVSGHHTVLAHSLRPCVLPRIRPPQGNHRRNTYIPLGRLTSLTFTYGKLDEKMFMAALKERQKHGHWLKRLILSNFRDGDLAMAKRFNKDAEVE</sequence>
<dbReference type="Proteomes" id="UP000305067">
    <property type="component" value="Unassembled WGS sequence"/>
</dbReference>
<keyword evidence="2" id="KW-1185">Reference proteome</keyword>
<accession>A0A5C3QWV0</accession>